<dbReference type="GO" id="GO:0005739">
    <property type="term" value="C:mitochondrion"/>
    <property type="evidence" value="ECO:0007669"/>
    <property type="project" value="TreeGrafter"/>
</dbReference>
<dbReference type="InterPro" id="IPR002305">
    <property type="entry name" value="aa-tRNA-synth_Ic"/>
</dbReference>
<dbReference type="PANTHER" id="PTHR11766">
    <property type="entry name" value="TYROSYL-TRNA SYNTHETASE"/>
    <property type="match status" value="1"/>
</dbReference>
<dbReference type="PROSITE" id="PS00178">
    <property type="entry name" value="AA_TRNA_LIGASE_I"/>
    <property type="match status" value="1"/>
</dbReference>
<dbReference type="EMBL" id="LXWW01000578">
    <property type="protein sequence ID" value="OAO11800.1"/>
    <property type="molecule type" value="Genomic_DNA"/>
</dbReference>
<comment type="caution">
    <text evidence="13">The sequence shown here is derived from an EMBL/GenBank/DDBJ whole genome shotgun (WGS) entry which is preliminary data.</text>
</comment>
<organism evidence="13 14">
    <name type="scientific">Blastocystis sp. subtype 1 (strain ATCC 50177 / NandII)</name>
    <dbReference type="NCBI Taxonomy" id="478820"/>
    <lineage>
        <taxon>Eukaryota</taxon>
        <taxon>Sar</taxon>
        <taxon>Stramenopiles</taxon>
        <taxon>Bigyra</taxon>
        <taxon>Opalozoa</taxon>
        <taxon>Opalinata</taxon>
        <taxon>Blastocystidae</taxon>
        <taxon>Blastocystis</taxon>
    </lineage>
</organism>
<dbReference type="GO" id="GO:0005829">
    <property type="term" value="C:cytosol"/>
    <property type="evidence" value="ECO:0007669"/>
    <property type="project" value="TreeGrafter"/>
</dbReference>
<dbReference type="InterPro" id="IPR014729">
    <property type="entry name" value="Rossmann-like_a/b/a_fold"/>
</dbReference>
<dbReference type="InterPro" id="IPR002942">
    <property type="entry name" value="S4_RNA-bd"/>
</dbReference>
<dbReference type="Gene3D" id="1.10.240.10">
    <property type="entry name" value="Tyrosyl-Transfer RNA Synthetase"/>
    <property type="match status" value="1"/>
</dbReference>
<evidence type="ECO:0000256" key="6">
    <source>
        <dbReference type="ARBA" id="ARBA00022917"/>
    </source>
</evidence>
<dbReference type="SMART" id="SM00363">
    <property type="entry name" value="S4"/>
    <property type="match status" value="1"/>
</dbReference>
<dbReference type="EC" id="6.1.1.1" evidence="1 11"/>
<evidence type="ECO:0000256" key="3">
    <source>
        <dbReference type="ARBA" id="ARBA00022741"/>
    </source>
</evidence>
<comment type="similarity">
    <text evidence="11">Belongs to the class-I aminoacyl-tRNA synthetase family.</text>
</comment>
<dbReference type="GO" id="GO:0005524">
    <property type="term" value="F:ATP binding"/>
    <property type="evidence" value="ECO:0007669"/>
    <property type="project" value="UniProtKB-KW"/>
</dbReference>
<evidence type="ECO:0000256" key="4">
    <source>
        <dbReference type="ARBA" id="ARBA00022840"/>
    </source>
</evidence>
<evidence type="ECO:0000256" key="10">
    <source>
        <dbReference type="PROSITE-ProRule" id="PRU00182"/>
    </source>
</evidence>
<evidence type="ECO:0000256" key="11">
    <source>
        <dbReference type="RuleBase" id="RU361234"/>
    </source>
</evidence>
<evidence type="ECO:0000256" key="2">
    <source>
        <dbReference type="ARBA" id="ARBA00022598"/>
    </source>
</evidence>
<name>A0A196S3R4_BLAHN</name>
<evidence type="ECO:0000256" key="9">
    <source>
        <dbReference type="ARBA" id="ARBA00048248"/>
    </source>
</evidence>
<dbReference type="Proteomes" id="UP000078348">
    <property type="component" value="Unassembled WGS sequence"/>
</dbReference>
<dbReference type="GO" id="GO:0003723">
    <property type="term" value="F:RNA binding"/>
    <property type="evidence" value="ECO:0007669"/>
    <property type="project" value="UniProtKB-KW"/>
</dbReference>
<dbReference type="InterPro" id="IPR036986">
    <property type="entry name" value="S4_RNA-bd_sf"/>
</dbReference>
<gene>
    <name evidence="13" type="ORF">AV274_6501</name>
</gene>
<dbReference type="Pfam" id="PF00579">
    <property type="entry name" value="tRNA-synt_1b"/>
    <property type="match status" value="1"/>
</dbReference>
<comment type="catalytic activity">
    <reaction evidence="9 11">
        <text>tRNA(Tyr) + L-tyrosine + ATP = L-tyrosyl-tRNA(Tyr) + AMP + diphosphate + H(+)</text>
        <dbReference type="Rhea" id="RHEA:10220"/>
        <dbReference type="Rhea" id="RHEA-COMP:9706"/>
        <dbReference type="Rhea" id="RHEA-COMP:9707"/>
        <dbReference type="ChEBI" id="CHEBI:15378"/>
        <dbReference type="ChEBI" id="CHEBI:30616"/>
        <dbReference type="ChEBI" id="CHEBI:33019"/>
        <dbReference type="ChEBI" id="CHEBI:58315"/>
        <dbReference type="ChEBI" id="CHEBI:78442"/>
        <dbReference type="ChEBI" id="CHEBI:78536"/>
        <dbReference type="ChEBI" id="CHEBI:456215"/>
        <dbReference type="EC" id="6.1.1.1"/>
    </reaction>
</comment>
<dbReference type="InterPro" id="IPR024107">
    <property type="entry name" value="Tyr-tRNA-ligase_bac_1"/>
</dbReference>
<dbReference type="InterPro" id="IPR054608">
    <property type="entry name" value="SYY-like_C"/>
</dbReference>
<keyword evidence="5 10" id="KW-0694">RNA-binding</keyword>
<dbReference type="PROSITE" id="PS50889">
    <property type="entry name" value="S4"/>
    <property type="match status" value="1"/>
</dbReference>
<evidence type="ECO:0000256" key="8">
    <source>
        <dbReference type="ARBA" id="ARBA00033323"/>
    </source>
</evidence>
<dbReference type="HAMAP" id="MF_02006">
    <property type="entry name" value="Tyr_tRNA_synth_type1"/>
    <property type="match status" value="1"/>
</dbReference>
<dbReference type="InterPro" id="IPR024088">
    <property type="entry name" value="Tyr-tRNA-ligase_bac-type"/>
</dbReference>
<dbReference type="GO" id="GO:0006437">
    <property type="term" value="P:tyrosyl-tRNA aminoacylation"/>
    <property type="evidence" value="ECO:0007669"/>
    <property type="project" value="InterPro"/>
</dbReference>
<dbReference type="InterPro" id="IPR001412">
    <property type="entry name" value="aa-tRNA-synth_I_CS"/>
</dbReference>
<dbReference type="Pfam" id="PF22421">
    <property type="entry name" value="SYY_C-terminal"/>
    <property type="match status" value="1"/>
</dbReference>
<evidence type="ECO:0000259" key="12">
    <source>
        <dbReference type="SMART" id="SM00363"/>
    </source>
</evidence>
<evidence type="ECO:0000256" key="1">
    <source>
        <dbReference type="ARBA" id="ARBA00013160"/>
    </source>
</evidence>
<evidence type="ECO:0000313" key="14">
    <source>
        <dbReference type="Proteomes" id="UP000078348"/>
    </source>
</evidence>
<feature type="domain" description="RNA-binding S4" evidence="12">
    <location>
        <begin position="353"/>
        <end position="415"/>
    </location>
</feature>
<keyword evidence="14" id="KW-1185">Reference proteome</keyword>
<dbReference type="SUPFAM" id="SSF52374">
    <property type="entry name" value="Nucleotidylyl transferase"/>
    <property type="match status" value="1"/>
</dbReference>
<dbReference type="Gene3D" id="3.10.290.10">
    <property type="entry name" value="RNA-binding S4 domain"/>
    <property type="match status" value="1"/>
</dbReference>
<dbReference type="OrthoDB" id="337870at2759"/>
<keyword evidence="4 11" id="KW-0067">ATP-binding</keyword>
<protein>
    <recommendedName>
        <fullName evidence="1 11">Tyrosine--tRNA ligase</fullName>
        <ecNumber evidence="1 11">6.1.1.1</ecNumber>
    </recommendedName>
    <alternativeName>
        <fullName evidence="8 11">Tyrosyl-tRNA synthetase</fullName>
    </alternativeName>
</protein>
<dbReference type="CDD" id="cd00805">
    <property type="entry name" value="TyrRS_core"/>
    <property type="match status" value="1"/>
</dbReference>
<evidence type="ECO:0000313" key="13">
    <source>
        <dbReference type="EMBL" id="OAO11800.1"/>
    </source>
</evidence>
<dbReference type="FunFam" id="1.10.240.10:FF:000001">
    <property type="entry name" value="Tyrosine--tRNA ligase"/>
    <property type="match status" value="1"/>
</dbReference>
<dbReference type="CDD" id="cd00165">
    <property type="entry name" value="S4"/>
    <property type="match status" value="1"/>
</dbReference>
<keyword evidence="3 11" id="KW-0547">Nucleotide-binding</keyword>
<dbReference type="STRING" id="478820.A0A196S3R4"/>
<evidence type="ECO:0000256" key="5">
    <source>
        <dbReference type="ARBA" id="ARBA00022884"/>
    </source>
</evidence>
<dbReference type="NCBIfam" id="TIGR00234">
    <property type="entry name" value="tyrS"/>
    <property type="match status" value="1"/>
</dbReference>
<proteinExistence type="inferred from homology"/>
<accession>A0A196S3R4</accession>
<sequence>MQAFSYLKNRGLIYQSSQLIEDALKAITSSQSLYIGVDPTAKGLHIGHLMACRALKRFHDAGAKTIALVGGATALIGDPSFKAKERDILSAEDVFNNAEEIKKDIQRVLESDGDENLQFVNNYDWYSKMNTIAFLRDVGKNMRVQSMLAKDSVNKRIHSENSMSFAEFAYQCLQANDYLYLHKNYGCICQIGGSDQWGNITSGIDLIKKTTNHAVHGMTVPLLTNSKGQKFGKSEGNAIWINKSRTSNNDFYQFFLRVEDADLPTLFRMLTDLPQETIQEVLQEHQKSPDKRAAQSLLADTVMMSVRSKEDLEKAKRCAELLYGGAESVTSEMIAGLVDELPLVRIAKGEAKATLADVMVKLGLADSKKAAKRLISGGGVYMNEKSVKQPAYAIQATDLVDGSVLPVRVGKRTRKFALFE</sequence>
<keyword evidence="7 11" id="KW-0030">Aminoacyl-tRNA synthetase</keyword>
<dbReference type="GO" id="GO:0004831">
    <property type="term" value="F:tyrosine-tRNA ligase activity"/>
    <property type="evidence" value="ECO:0007669"/>
    <property type="project" value="UniProtKB-EC"/>
</dbReference>
<dbReference type="Gene3D" id="3.40.50.620">
    <property type="entry name" value="HUPs"/>
    <property type="match status" value="1"/>
</dbReference>
<reference evidence="13 14" key="1">
    <citation type="submission" date="2016-05" db="EMBL/GenBank/DDBJ databases">
        <title>Nuclear genome of Blastocystis sp. subtype 1 NandII.</title>
        <authorList>
            <person name="Gentekaki E."/>
            <person name="Curtis B."/>
            <person name="Stairs C."/>
            <person name="Eme L."/>
            <person name="Herman E."/>
            <person name="Klimes V."/>
            <person name="Arias M.C."/>
            <person name="Elias M."/>
            <person name="Hilliou F."/>
            <person name="Klute M."/>
            <person name="Malik S.-B."/>
            <person name="Pightling A."/>
            <person name="Rachubinski R."/>
            <person name="Salas D."/>
            <person name="Schlacht A."/>
            <person name="Suga H."/>
            <person name="Archibald J."/>
            <person name="Ball S.G."/>
            <person name="Clark G."/>
            <person name="Dacks J."/>
            <person name="Van Der Giezen M."/>
            <person name="Tsaousis A."/>
            <person name="Roger A."/>
        </authorList>
    </citation>
    <scope>NUCLEOTIDE SEQUENCE [LARGE SCALE GENOMIC DNA]</scope>
    <source>
        <strain evidence="14">ATCC 50177 / NandII</strain>
    </source>
</reference>
<dbReference type="PANTHER" id="PTHR11766:SF0">
    <property type="entry name" value="TYROSINE--TRNA LIGASE, MITOCHONDRIAL"/>
    <property type="match status" value="1"/>
</dbReference>
<keyword evidence="6 11" id="KW-0648">Protein biosynthesis</keyword>
<keyword evidence="2 11" id="KW-0436">Ligase</keyword>
<dbReference type="SUPFAM" id="SSF55174">
    <property type="entry name" value="Alpha-L RNA-binding motif"/>
    <property type="match status" value="1"/>
</dbReference>
<evidence type="ECO:0000256" key="7">
    <source>
        <dbReference type="ARBA" id="ARBA00023146"/>
    </source>
</evidence>
<dbReference type="AlphaFoldDB" id="A0A196S3R4"/>
<dbReference type="PRINTS" id="PR01040">
    <property type="entry name" value="TRNASYNTHTYR"/>
</dbReference>
<dbReference type="InterPro" id="IPR002307">
    <property type="entry name" value="Tyr-tRNA-ligase"/>
</dbReference>